<evidence type="ECO:0000313" key="7">
    <source>
        <dbReference type="Proteomes" id="UP000054016"/>
    </source>
</evidence>
<dbReference type="PANTHER" id="PTHR43450:SF1">
    <property type="entry name" value="ASPARTATE--TRNA LIGASE, CYTOPLASMIC"/>
    <property type="match status" value="1"/>
</dbReference>
<name>A0A0M0BT39_9ARCH</name>
<dbReference type="InterPro" id="IPR006195">
    <property type="entry name" value="aa-tRNA-synth_II"/>
</dbReference>
<keyword evidence="3" id="KW-0547">Nucleotide-binding</keyword>
<dbReference type="Gene3D" id="3.30.930.10">
    <property type="entry name" value="Bira Bifunctional Protein, Domain 2"/>
    <property type="match status" value="1"/>
</dbReference>
<keyword evidence="4" id="KW-0067">ATP-binding</keyword>
<evidence type="ECO:0000256" key="1">
    <source>
        <dbReference type="ARBA" id="ARBA00022490"/>
    </source>
</evidence>
<accession>A0A0M0BT39</accession>
<dbReference type="InterPro" id="IPR004523">
    <property type="entry name" value="Asp-tRNA_synthase_2"/>
</dbReference>
<dbReference type="AlphaFoldDB" id="A0A0M0BT39"/>
<gene>
    <name evidence="6" type="ORF">AC478_02275</name>
</gene>
<feature type="domain" description="Aminoacyl-transfer RNA synthetases class-II family profile" evidence="5">
    <location>
        <begin position="1"/>
        <end position="60"/>
    </location>
</feature>
<dbReference type="GO" id="GO:0005524">
    <property type="term" value="F:ATP binding"/>
    <property type="evidence" value="ECO:0007669"/>
    <property type="project" value="InterPro"/>
</dbReference>
<reference evidence="7" key="1">
    <citation type="submission" date="2015-06" db="EMBL/GenBank/DDBJ databases">
        <title>New insights into the roles of widespread benthic archaea in carbon and nitrogen cycling.</title>
        <authorList>
            <person name="Lazar C.S."/>
            <person name="Baker B.J."/>
            <person name="Seitz K.W."/>
            <person name="Hyde A.S."/>
            <person name="Dick G.J."/>
            <person name="Hinrichs K.-U."/>
            <person name="Teske A.P."/>
        </authorList>
    </citation>
    <scope>NUCLEOTIDE SEQUENCE [LARGE SCALE GENOMIC DNA]</scope>
</reference>
<dbReference type="GO" id="GO:0005829">
    <property type="term" value="C:cytosol"/>
    <property type="evidence" value="ECO:0007669"/>
    <property type="project" value="TreeGrafter"/>
</dbReference>
<dbReference type="InterPro" id="IPR045864">
    <property type="entry name" value="aa-tRNA-synth_II/BPL/LPL"/>
</dbReference>
<keyword evidence="1" id="KW-0963">Cytoplasm</keyword>
<evidence type="ECO:0000313" key="6">
    <source>
        <dbReference type="EMBL" id="KON31768.1"/>
    </source>
</evidence>
<dbReference type="EMBL" id="LFWV01000025">
    <property type="protein sequence ID" value="KON31768.1"/>
    <property type="molecule type" value="Genomic_DNA"/>
</dbReference>
<dbReference type="Proteomes" id="UP000054016">
    <property type="component" value="Unassembled WGS sequence"/>
</dbReference>
<keyword evidence="2" id="KW-0436">Ligase</keyword>
<comment type="caution">
    <text evidence="6">The sequence shown here is derived from an EMBL/GenBank/DDBJ whole genome shotgun (WGS) entry which is preliminary data.</text>
</comment>
<dbReference type="Pfam" id="PF00152">
    <property type="entry name" value="tRNA-synt_2"/>
    <property type="match status" value="1"/>
</dbReference>
<proteinExistence type="predicted"/>
<dbReference type="GO" id="GO:0004815">
    <property type="term" value="F:aspartate-tRNA ligase activity"/>
    <property type="evidence" value="ECO:0007669"/>
    <property type="project" value="InterPro"/>
</dbReference>
<dbReference type="GO" id="GO:0003723">
    <property type="term" value="F:RNA binding"/>
    <property type="evidence" value="ECO:0007669"/>
    <property type="project" value="TreeGrafter"/>
</dbReference>
<dbReference type="GO" id="GO:0017101">
    <property type="term" value="C:aminoacyl-tRNA synthetase multienzyme complex"/>
    <property type="evidence" value="ECO:0007669"/>
    <property type="project" value="TreeGrafter"/>
</dbReference>
<sequence length="60" mass="7052">MKEQGLKPEAFKYHLQAFDYGMPPHAGWAIGLERLTMMLTGKKNIREVTFYPRDRDRLTP</sequence>
<organism evidence="6 7">
    <name type="scientific">miscellaneous Crenarchaeota group-1 archaeon SG8-32-3</name>
    <dbReference type="NCBI Taxonomy" id="1685125"/>
    <lineage>
        <taxon>Archaea</taxon>
        <taxon>Candidatus Bathyarchaeota</taxon>
        <taxon>MCG-1</taxon>
    </lineage>
</organism>
<evidence type="ECO:0000256" key="4">
    <source>
        <dbReference type="ARBA" id="ARBA00022840"/>
    </source>
</evidence>
<dbReference type="PANTHER" id="PTHR43450">
    <property type="entry name" value="ASPARTYL-TRNA SYNTHETASE"/>
    <property type="match status" value="1"/>
</dbReference>
<evidence type="ECO:0000259" key="5">
    <source>
        <dbReference type="PROSITE" id="PS50862"/>
    </source>
</evidence>
<protein>
    <recommendedName>
        <fullName evidence="5">Aminoacyl-transfer RNA synthetases class-II family profile domain-containing protein</fullName>
    </recommendedName>
</protein>
<dbReference type="GO" id="GO:0006422">
    <property type="term" value="P:aspartyl-tRNA aminoacylation"/>
    <property type="evidence" value="ECO:0007669"/>
    <property type="project" value="InterPro"/>
</dbReference>
<evidence type="ECO:0000256" key="3">
    <source>
        <dbReference type="ARBA" id="ARBA00022741"/>
    </source>
</evidence>
<dbReference type="InterPro" id="IPR004364">
    <property type="entry name" value="Aa-tRNA-synt_II"/>
</dbReference>
<dbReference type="SUPFAM" id="SSF55681">
    <property type="entry name" value="Class II aaRS and biotin synthetases"/>
    <property type="match status" value="1"/>
</dbReference>
<evidence type="ECO:0000256" key="2">
    <source>
        <dbReference type="ARBA" id="ARBA00022598"/>
    </source>
</evidence>
<dbReference type="PROSITE" id="PS50862">
    <property type="entry name" value="AA_TRNA_LIGASE_II"/>
    <property type="match status" value="1"/>
</dbReference>